<dbReference type="WBParaSite" id="TCNE_0000366901-mRNA-1">
    <property type="protein sequence ID" value="TCNE_0000366901-mRNA-1"/>
    <property type="gene ID" value="TCNE_0000366901"/>
</dbReference>
<evidence type="ECO:0000313" key="3">
    <source>
        <dbReference type="Proteomes" id="UP000050794"/>
    </source>
</evidence>
<protein>
    <submittedName>
        <fullName evidence="2 4">Uncharacterized protein</fullName>
    </submittedName>
</protein>
<keyword evidence="1" id="KW-0009">Actin-binding</keyword>
<dbReference type="EMBL" id="UYWY01004952">
    <property type="protein sequence ID" value="VDM29386.1"/>
    <property type="molecule type" value="Genomic_DNA"/>
</dbReference>
<dbReference type="SUPFAM" id="SSF90096">
    <property type="entry name" value="Subunits of heterodimeric actin filament capping protein Capz"/>
    <property type="match status" value="1"/>
</dbReference>
<gene>
    <name evidence="2" type="ORF">TCNE_LOCUS3669</name>
</gene>
<evidence type="ECO:0000313" key="2">
    <source>
        <dbReference type="EMBL" id="VDM29386.1"/>
    </source>
</evidence>
<evidence type="ECO:0000256" key="1">
    <source>
        <dbReference type="ARBA" id="ARBA00023203"/>
    </source>
</evidence>
<organism evidence="3 4">
    <name type="scientific">Toxocara canis</name>
    <name type="common">Canine roundworm</name>
    <dbReference type="NCBI Taxonomy" id="6265"/>
    <lineage>
        <taxon>Eukaryota</taxon>
        <taxon>Metazoa</taxon>
        <taxon>Ecdysozoa</taxon>
        <taxon>Nematoda</taxon>
        <taxon>Chromadorea</taxon>
        <taxon>Rhabditida</taxon>
        <taxon>Spirurina</taxon>
        <taxon>Ascaridomorpha</taxon>
        <taxon>Ascaridoidea</taxon>
        <taxon>Toxocaridae</taxon>
        <taxon>Toxocara</taxon>
    </lineage>
</organism>
<dbReference type="InterPro" id="IPR042276">
    <property type="entry name" value="CapZ_alpha/beta_2"/>
</dbReference>
<keyword evidence="3" id="KW-1185">Reference proteome</keyword>
<dbReference type="GO" id="GO:0003779">
    <property type="term" value="F:actin binding"/>
    <property type="evidence" value="ECO:0007669"/>
    <property type="project" value="UniProtKB-KW"/>
</dbReference>
<evidence type="ECO:0000313" key="4">
    <source>
        <dbReference type="WBParaSite" id="TCNE_0000366901-mRNA-1"/>
    </source>
</evidence>
<sequence length="96" mass="11072">MESKIRSTLNEIYFGKTKQIVTELRTTLDAEELKRQKMIANEIKGGITKVRRLKTAYVAQMFCWLSLRANTLVRGEMFLLSRLSTFLPSKIGPFKS</sequence>
<name>A0A183U599_TOXCA</name>
<dbReference type="Gene3D" id="3.90.1150.210">
    <property type="entry name" value="F-actin capping protein, beta subunit"/>
    <property type="match status" value="1"/>
</dbReference>
<proteinExistence type="predicted"/>
<reference evidence="2 3" key="2">
    <citation type="submission" date="2018-11" db="EMBL/GenBank/DDBJ databases">
        <authorList>
            <consortium name="Pathogen Informatics"/>
        </authorList>
    </citation>
    <scope>NUCLEOTIDE SEQUENCE [LARGE SCALE GENOMIC DNA]</scope>
</reference>
<dbReference type="Proteomes" id="UP000050794">
    <property type="component" value="Unassembled WGS sequence"/>
</dbReference>
<dbReference type="AlphaFoldDB" id="A0A183U599"/>
<accession>A0A183U599</accession>
<reference evidence="4" key="1">
    <citation type="submission" date="2016-06" db="UniProtKB">
        <authorList>
            <consortium name="WormBaseParasite"/>
        </authorList>
    </citation>
    <scope>IDENTIFICATION</scope>
</reference>
<dbReference type="InterPro" id="IPR037282">
    <property type="entry name" value="CapZ_alpha/beta"/>
</dbReference>